<dbReference type="SUPFAM" id="SSF53448">
    <property type="entry name" value="Nucleotide-diphospho-sugar transferases"/>
    <property type="match status" value="1"/>
</dbReference>
<proteinExistence type="inferred from homology"/>
<dbReference type="Gene3D" id="3.90.550.10">
    <property type="entry name" value="Spore Coat Polysaccharide Biosynthesis Protein SpsA, Chain A"/>
    <property type="match status" value="1"/>
</dbReference>
<evidence type="ECO:0000313" key="6">
    <source>
        <dbReference type="Proteomes" id="UP001149140"/>
    </source>
</evidence>
<dbReference type="Proteomes" id="UP001149140">
    <property type="component" value="Unassembled WGS sequence"/>
</dbReference>
<protein>
    <submittedName>
        <fullName evidence="5">Glycosyltransferase family 2 protein</fullName>
    </submittedName>
</protein>
<reference evidence="5" key="1">
    <citation type="submission" date="2022-10" db="EMBL/GenBank/DDBJ databases">
        <title>The WGS of Solirubrobacter ginsenosidimutans DSM 21036.</title>
        <authorList>
            <person name="Jiang Z."/>
        </authorList>
    </citation>
    <scope>NUCLEOTIDE SEQUENCE</scope>
    <source>
        <strain evidence="5">DSM 21036</strain>
    </source>
</reference>
<evidence type="ECO:0000256" key="1">
    <source>
        <dbReference type="ARBA" id="ARBA00004776"/>
    </source>
</evidence>
<keyword evidence="3" id="KW-0328">Glycosyltransferase</keyword>
<dbReference type="AlphaFoldDB" id="A0A9X3S998"/>
<organism evidence="5 6">
    <name type="scientific">Solirubrobacter ginsenosidimutans</name>
    <dbReference type="NCBI Taxonomy" id="490573"/>
    <lineage>
        <taxon>Bacteria</taxon>
        <taxon>Bacillati</taxon>
        <taxon>Actinomycetota</taxon>
        <taxon>Thermoleophilia</taxon>
        <taxon>Solirubrobacterales</taxon>
        <taxon>Solirubrobacteraceae</taxon>
        <taxon>Solirubrobacter</taxon>
    </lineage>
</organism>
<evidence type="ECO:0000313" key="5">
    <source>
        <dbReference type="EMBL" id="MDA0164743.1"/>
    </source>
</evidence>
<keyword evidence="6" id="KW-1185">Reference proteome</keyword>
<dbReference type="PANTHER" id="PTHR43179:SF12">
    <property type="entry name" value="GALACTOFURANOSYLTRANSFERASE GLFT2"/>
    <property type="match status" value="1"/>
</dbReference>
<dbReference type="PANTHER" id="PTHR43179">
    <property type="entry name" value="RHAMNOSYLTRANSFERASE WBBL"/>
    <property type="match status" value="1"/>
</dbReference>
<sequence length="330" mass="35528">MRLSIVIVAFGGDLSPLLDELAAQRQPGDEVIVVDNAPRGDAMHPVVDRRIDLHHNPGFGAAANEGARVAAGDAVVLLNPDAVPAPGCLDALRHPPAGWDAWMAAVMLADGEHINSGGGIAHFLGFAWAGALGEPASALPAGAAPVGFLSGACLAVRLDVWRELGGMPDHYFLYHEDVDLSHRLRLAGHRFGVLPAARVLHDYEFGKGSYKWRYLERNRWATVLRSYPPALVAVVLPAMLACEPVLLVVALAAGWGRAKLQSWWDVLRWLPALPGERRAVQSTRRVGAREFAGALVAELDSPQFGAYGRNPAVRALLRLYWAGALALVRR</sequence>
<comment type="pathway">
    <text evidence="1">Cell wall biogenesis; cell wall polysaccharide biosynthesis.</text>
</comment>
<comment type="caution">
    <text evidence="5">The sequence shown here is derived from an EMBL/GenBank/DDBJ whole genome shotgun (WGS) entry which is preliminary data.</text>
</comment>
<evidence type="ECO:0000256" key="3">
    <source>
        <dbReference type="ARBA" id="ARBA00022676"/>
    </source>
</evidence>
<dbReference type="EMBL" id="JAPDOD010000037">
    <property type="protein sequence ID" value="MDA0164743.1"/>
    <property type="molecule type" value="Genomic_DNA"/>
</dbReference>
<dbReference type="RefSeq" id="WP_270043993.1">
    <property type="nucleotide sequence ID" value="NZ_JAPDOD010000037.1"/>
</dbReference>
<name>A0A9X3S998_9ACTN</name>
<evidence type="ECO:0000256" key="4">
    <source>
        <dbReference type="ARBA" id="ARBA00022679"/>
    </source>
</evidence>
<keyword evidence="4" id="KW-0808">Transferase</keyword>
<evidence type="ECO:0000256" key="2">
    <source>
        <dbReference type="ARBA" id="ARBA00006739"/>
    </source>
</evidence>
<comment type="similarity">
    <text evidence="2">Belongs to the glycosyltransferase 2 family.</text>
</comment>
<dbReference type="InterPro" id="IPR029044">
    <property type="entry name" value="Nucleotide-diphossugar_trans"/>
</dbReference>
<accession>A0A9X3S998</accession>
<dbReference type="Pfam" id="PF13641">
    <property type="entry name" value="Glyco_tranf_2_3"/>
    <property type="match status" value="1"/>
</dbReference>
<dbReference type="GO" id="GO:0016757">
    <property type="term" value="F:glycosyltransferase activity"/>
    <property type="evidence" value="ECO:0007669"/>
    <property type="project" value="UniProtKB-KW"/>
</dbReference>
<gene>
    <name evidence="5" type="ORF">OM076_31030</name>
</gene>